<keyword evidence="1" id="KW-0472">Membrane</keyword>
<dbReference type="PATRIC" id="fig|1346791.3.peg.3143"/>
<feature type="transmembrane region" description="Helical" evidence="1">
    <location>
        <begin position="391"/>
        <end position="408"/>
    </location>
</feature>
<proteinExistence type="predicted"/>
<evidence type="ECO:0000313" key="3">
    <source>
        <dbReference type="Proteomes" id="UP000015523"/>
    </source>
</evidence>
<sequence length="595" mass="62227">MLPGTAVLLMWLACCAVMLWLFRANLPVLGFQDPDDAMRLQQVRDWLAGQAWFDVSQHRVNPPMGGPMHWSRIVDMPVAALTLLATPLVGRAGAEIIACSLVPLLLLGGLTAALHGAARRIGGQGVALLSVMLLLTAPSILVQFTPLRIDHHGWQIAMATLALLGIMDFDPRRGGAIAGGALAVWLQISSEGLPYVALVAGTLSLWQWLRPAETQRLTAFALTLGGLALPLLLATRGWSAAFQTHCDALSAAYVWPLAAFAIVAPVAHAALGAGTARRRFLVAAIAGCSTLAVLAFTGGPCLSGDPFQSLGPVAYHDWYLQIMEGRPIWEQDWARAGSVILPPVVGLAGTLLAAWAARRDDAALSRWLVLALLLLGATAVAIMVLRALSVAHVLALPGSAWIILRLFHRAQASSRAIVRVLGSTALVLLTPAGLCALWIAATSSSEASEGTATGACKAGAALTPLVGLPRGTVFAPIDIGPTILIRTGDSVIATGHHRNAAGITAVVRGFMASPDQARGIVAGLNGGKGADYVVTCTELNEMKGYARVAPHGLAAALKQGKVPAWLRPLPGEGPLHTYRVTLQAGVKASATPFMQ</sequence>
<feature type="transmembrane region" description="Helical" evidence="1">
    <location>
        <begin position="420"/>
        <end position="441"/>
    </location>
</feature>
<protein>
    <recommendedName>
        <fullName evidence="4">Glycosyltransferase RgtA/B/C/D-like domain-containing protein</fullName>
    </recommendedName>
</protein>
<keyword evidence="1" id="KW-0812">Transmembrane</keyword>
<dbReference type="STRING" id="1346791.M529_16310"/>
<gene>
    <name evidence="2" type="ORF">M529_16310</name>
</gene>
<feature type="transmembrane region" description="Helical" evidence="1">
    <location>
        <begin position="192"/>
        <end position="209"/>
    </location>
</feature>
<keyword evidence="3" id="KW-1185">Reference proteome</keyword>
<evidence type="ECO:0000313" key="2">
    <source>
        <dbReference type="EMBL" id="EQB31111.1"/>
    </source>
</evidence>
<dbReference type="AlphaFoldDB" id="T0IZF2"/>
<feature type="transmembrane region" description="Helical" evidence="1">
    <location>
        <begin position="92"/>
        <end position="114"/>
    </location>
</feature>
<dbReference type="eggNOG" id="COG1287">
    <property type="taxonomic scope" value="Bacteria"/>
</dbReference>
<keyword evidence="1" id="KW-1133">Transmembrane helix</keyword>
<dbReference type="EMBL" id="AUWY01000111">
    <property type="protein sequence ID" value="EQB31111.1"/>
    <property type="molecule type" value="Genomic_DNA"/>
</dbReference>
<evidence type="ECO:0000256" key="1">
    <source>
        <dbReference type="SAM" id="Phobius"/>
    </source>
</evidence>
<dbReference type="OrthoDB" id="1082056at2"/>
<dbReference type="RefSeq" id="WP_021318928.1">
    <property type="nucleotide sequence ID" value="NZ_AUWY01000111.1"/>
</dbReference>
<feature type="transmembrane region" description="Helical" evidence="1">
    <location>
        <begin position="280"/>
        <end position="299"/>
    </location>
</feature>
<reference evidence="2 3" key="1">
    <citation type="journal article" date="2013" name="Genome Announc.">
        <title>Draft Genome Sequence of Sphingobium ummariense Strain RL-3, a Hexachlorocyclohexane-Degrading Bacterium.</title>
        <authorList>
            <person name="Kohli P."/>
            <person name="Dua A."/>
            <person name="Sangwan N."/>
            <person name="Oldach P."/>
            <person name="Khurana J.P."/>
            <person name="Lal R."/>
        </authorList>
    </citation>
    <scope>NUCLEOTIDE SEQUENCE [LARGE SCALE GENOMIC DNA]</scope>
    <source>
        <strain evidence="2 3">RL-3</strain>
    </source>
</reference>
<name>T0IZF2_9SPHN</name>
<feature type="transmembrane region" description="Helical" evidence="1">
    <location>
        <begin position="367"/>
        <end position="385"/>
    </location>
</feature>
<comment type="caution">
    <text evidence="2">The sequence shown here is derived from an EMBL/GenBank/DDBJ whole genome shotgun (WGS) entry which is preliminary data.</text>
</comment>
<dbReference type="Proteomes" id="UP000015523">
    <property type="component" value="Unassembled WGS sequence"/>
</dbReference>
<feature type="transmembrane region" description="Helical" evidence="1">
    <location>
        <begin position="126"/>
        <end position="144"/>
    </location>
</feature>
<organism evidence="2 3">
    <name type="scientific">Sphingobium ummariense RL-3</name>
    <dbReference type="NCBI Taxonomy" id="1346791"/>
    <lineage>
        <taxon>Bacteria</taxon>
        <taxon>Pseudomonadati</taxon>
        <taxon>Pseudomonadota</taxon>
        <taxon>Alphaproteobacteria</taxon>
        <taxon>Sphingomonadales</taxon>
        <taxon>Sphingomonadaceae</taxon>
        <taxon>Sphingobium</taxon>
    </lineage>
</organism>
<feature type="transmembrane region" description="Helical" evidence="1">
    <location>
        <begin position="333"/>
        <end position="355"/>
    </location>
</feature>
<evidence type="ECO:0008006" key="4">
    <source>
        <dbReference type="Google" id="ProtNLM"/>
    </source>
</evidence>
<feature type="transmembrane region" description="Helical" evidence="1">
    <location>
        <begin position="253"/>
        <end position="273"/>
    </location>
</feature>
<feature type="transmembrane region" description="Helical" evidence="1">
    <location>
        <begin position="216"/>
        <end position="233"/>
    </location>
</feature>
<accession>T0IZF2</accession>